<dbReference type="InterPro" id="IPR051199">
    <property type="entry name" value="LPS_LOS_Heptosyltrfase"/>
</dbReference>
<keyword evidence="2" id="KW-0808">Transferase</keyword>
<protein>
    <recommendedName>
        <fullName evidence="4">lipopolysaccharide heptosyltransferase II</fullName>
        <ecNumber evidence="4">2.4.99.24</ecNumber>
    </recommendedName>
</protein>
<dbReference type="EMBL" id="JACOFV010000017">
    <property type="protein sequence ID" value="MBC3863794.1"/>
    <property type="molecule type" value="Genomic_DNA"/>
</dbReference>
<gene>
    <name evidence="6" type="primary">waaF</name>
    <name evidence="6" type="ORF">H8K32_16940</name>
</gene>
<dbReference type="Pfam" id="PF01075">
    <property type="entry name" value="Glyco_transf_9"/>
    <property type="match status" value="1"/>
</dbReference>
<comment type="similarity">
    <text evidence="3">Belongs to the glycosyltransferase 9 family.</text>
</comment>
<dbReference type="PANTHER" id="PTHR30160:SF7">
    <property type="entry name" value="ADP-HEPTOSE--LPS HEPTOSYLTRANSFERASE 2"/>
    <property type="match status" value="1"/>
</dbReference>
<dbReference type="EC" id="2.4.99.24" evidence="4"/>
<dbReference type="NCBIfam" id="TIGR02195">
    <property type="entry name" value="heptsyl_trn_II"/>
    <property type="match status" value="1"/>
</dbReference>
<name>A0A923HMR9_9BURK</name>
<dbReference type="SUPFAM" id="SSF53756">
    <property type="entry name" value="UDP-Glycosyltransferase/glycogen phosphorylase"/>
    <property type="match status" value="1"/>
</dbReference>
<evidence type="ECO:0000256" key="2">
    <source>
        <dbReference type="ARBA" id="ARBA00022679"/>
    </source>
</evidence>
<evidence type="ECO:0000256" key="4">
    <source>
        <dbReference type="ARBA" id="ARBA00044042"/>
    </source>
</evidence>
<dbReference type="InterPro" id="IPR011910">
    <property type="entry name" value="RfaF"/>
</dbReference>
<organism evidence="6 7">
    <name type="scientific">Undibacterium jejuense</name>
    <dbReference type="NCBI Taxonomy" id="1344949"/>
    <lineage>
        <taxon>Bacteria</taxon>
        <taxon>Pseudomonadati</taxon>
        <taxon>Pseudomonadota</taxon>
        <taxon>Betaproteobacteria</taxon>
        <taxon>Burkholderiales</taxon>
        <taxon>Oxalobacteraceae</taxon>
        <taxon>Undibacterium</taxon>
    </lineage>
</organism>
<dbReference type="GO" id="GO:0005829">
    <property type="term" value="C:cytosol"/>
    <property type="evidence" value="ECO:0007669"/>
    <property type="project" value="TreeGrafter"/>
</dbReference>
<dbReference type="InterPro" id="IPR002201">
    <property type="entry name" value="Glyco_trans_9"/>
</dbReference>
<reference evidence="6" key="1">
    <citation type="submission" date="2020-08" db="EMBL/GenBank/DDBJ databases">
        <title>Novel species isolated from subtropical streams in China.</title>
        <authorList>
            <person name="Lu H."/>
        </authorList>
    </citation>
    <scope>NUCLEOTIDE SEQUENCE</scope>
    <source>
        <strain evidence="6">KACC 12607</strain>
    </source>
</reference>
<evidence type="ECO:0000313" key="6">
    <source>
        <dbReference type="EMBL" id="MBC3863794.1"/>
    </source>
</evidence>
<accession>A0A923HMR9</accession>
<dbReference type="GO" id="GO:0009244">
    <property type="term" value="P:lipopolysaccharide core region biosynthetic process"/>
    <property type="evidence" value="ECO:0007669"/>
    <property type="project" value="TreeGrafter"/>
</dbReference>
<dbReference type="Gene3D" id="3.40.50.2000">
    <property type="entry name" value="Glycogen Phosphorylase B"/>
    <property type="match status" value="2"/>
</dbReference>
<sequence length="354" mass="38849">MSLHADSGLAKTKRLLIISPNWIGDMVMAQPLLQLLKLQYADHAIDVLAPTSVAPVLKAMAEVDTILETPFKHGALQLRERWRYARMLRQRGYAAAYILPNTLKFALLPWMAGIKKRVGYKGESRYGLINVMHFDDKTKSRSMVPFYAALACAPSPQMPAHVPKPCLSVRDEQKHAALNQVGLSAAQPLICFAPGAEFGNAKRWPASHFAALANTILQHHPEIQIALLGSPKDASVCEEIQALSPQVYQLAGKTRLDQAVALMSSSLAVVSNDSGLLHIASALNRPVMAIYGSTDPDHAPPFSDIAHSFSLRLPCSPCKQRECPLAHHDCMQKLNPDLVWQALKPLLTDVNVCH</sequence>
<comment type="catalytic activity">
    <reaction evidence="5">
        <text>an L-alpha-D-Hep-(1-&gt;5)-[alpha-Kdo-(2-&gt;4)]-alpha-Kdo-(2-&gt;6)-lipid A + ADP-L-glycero-beta-D-manno-heptose = an L-alpha-D-Hep-(1-&gt;3)-L-alpha-D-Hep-(1-&gt;5)-[alpha-Kdo-(2-&gt;4)]-alpha-Kdo-(2-&gt;6)-lipid A + ADP + H(+)</text>
        <dbReference type="Rhea" id="RHEA:74071"/>
        <dbReference type="ChEBI" id="CHEBI:15378"/>
        <dbReference type="ChEBI" id="CHEBI:61506"/>
        <dbReference type="ChEBI" id="CHEBI:193068"/>
        <dbReference type="ChEBI" id="CHEBI:193069"/>
        <dbReference type="ChEBI" id="CHEBI:456216"/>
        <dbReference type="EC" id="2.4.99.24"/>
    </reaction>
</comment>
<evidence type="ECO:0000256" key="3">
    <source>
        <dbReference type="ARBA" id="ARBA00043995"/>
    </source>
</evidence>
<dbReference type="AlphaFoldDB" id="A0A923HMR9"/>
<dbReference type="GO" id="GO:0008713">
    <property type="term" value="F:ADP-heptose-lipopolysaccharide heptosyltransferase activity"/>
    <property type="evidence" value="ECO:0007669"/>
    <property type="project" value="UniProtKB-EC"/>
</dbReference>
<evidence type="ECO:0000256" key="1">
    <source>
        <dbReference type="ARBA" id="ARBA00022676"/>
    </source>
</evidence>
<evidence type="ECO:0000256" key="5">
    <source>
        <dbReference type="ARBA" id="ARBA00047503"/>
    </source>
</evidence>
<evidence type="ECO:0000313" key="7">
    <source>
        <dbReference type="Proteomes" id="UP000634011"/>
    </source>
</evidence>
<comment type="caution">
    <text evidence="6">The sequence shown here is derived from an EMBL/GenBank/DDBJ whole genome shotgun (WGS) entry which is preliminary data.</text>
</comment>
<dbReference type="Proteomes" id="UP000634011">
    <property type="component" value="Unassembled WGS sequence"/>
</dbReference>
<dbReference type="CDD" id="cd03789">
    <property type="entry name" value="GT9_LPS_heptosyltransferase"/>
    <property type="match status" value="1"/>
</dbReference>
<keyword evidence="7" id="KW-1185">Reference proteome</keyword>
<dbReference type="RefSeq" id="WP_186913736.1">
    <property type="nucleotide sequence ID" value="NZ_JACOFV010000017.1"/>
</dbReference>
<dbReference type="PANTHER" id="PTHR30160">
    <property type="entry name" value="TETRAACYLDISACCHARIDE 4'-KINASE-RELATED"/>
    <property type="match status" value="1"/>
</dbReference>
<keyword evidence="1" id="KW-0328">Glycosyltransferase</keyword>
<proteinExistence type="inferred from homology"/>
<dbReference type="FunFam" id="3.40.50.2000:FF:000023">
    <property type="entry name" value="ADP-heptose--LPS heptosyltransferase II"/>
    <property type="match status" value="1"/>
</dbReference>